<accession>A0ACC5R4Z4</accession>
<name>A0ACC5R4Z4_9HYPH</name>
<gene>
    <name evidence="1" type="ORF">JHL16_15380</name>
</gene>
<proteinExistence type="predicted"/>
<keyword evidence="2" id="KW-1185">Reference proteome</keyword>
<dbReference type="Proteomes" id="UP000616151">
    <property type="component" value="Unassembled WGS sequence"/>
</dbReference>
<evidence type="ECO:0000313" key="2">
    <source>
        <dbReference type="Proteomes" id="UP000616151"/>
    </source>
</evidence>
<protein>
    <submittedName>
        <fullName evidence="1">Uncharacterized protein</fullName>
    </submittedName>
</protein>
<organism evidence="1 2">
    <name type="scientific">Taklimakanibacter albus</name>
    <dbReference type="NCBI Taxonomy" id="2800327"/>
    <lineage>
        <taxon>Bacteria</taxon>
        <taxon>Pseudomonadati</taxon>
        <taxon>Pseudomonadota</taxon>
        <taxon>Alphaproteobacteria</taxon>
        <taxon>Hyphomicrobiales</taxon>
        <taxon>Aestuariivirgaceae</taxon>
        <taxon>Taklimakanibacter</taxon>
    </lineage>
</organism>
<comment type="caution">
    <text evidence="1">The sequence shown here is derived from an EMBL/GenBank/DDBJ whole genome shotgun (WGS) entry which is preliminary data.</text>
</comment>
<sequence length="261" mass="28292">MTRKLPVGTCIRHAVNSVRNNISYAFRISWPWYAAIAVLSIAVFAGLGVLAAGGVLSALHFGVVFLVAISFVAFAAIAVNWHRYILLDEVPTGGSIFRLDGHTWRYLGNLLLIGLILFLISAVIMGPLIALAANLYSDSVIIAVVIVGLIFFMILAIFSVRLSVKLPAVALGRRDFTFSHALAATRGNSLPVLLLILFQVALALGTGMLMFFLEFVTGAIHPIFGFVTGLLAQLFVNWILTIFGITILTSLYGFFAEGRDF</sequence>
<dbReference type="EMBL" id="JAENHL010000007">
    <property type="protein sequence ID" value="MBK1867739.1"/>
    <property type="molecule type" value="Genomic_DNA"/>
</dbReference>
<reference evidence="1" key="1">
    <citation type="submission" date="2021-01" db="EMBL/GenBank/DDBJ databases">
        <authorList>
            <person name="Sun Q."/>
        </authorList>
    </citation>
    <scope>NUCLEOTIDE SEQUENCE</scope>
    <source>
        <strain evidence="1">YIM B02566</strain>
    </source>
</reference>
<evidence type="ECO:0000313" key="1">
    <source>
        <dbReference type="EMBL" id="MBK1867739.1"/>
    </source>
</evidence>